<name>A0A3A6PZD3_9BACL</name>
<dbReference type="InterPro" id="IPR036271">
    <property type="entry name" value="Tet_transcr_reg_TetR-rel_C_sf"/>
</dbReference>
<evidence type="ECO:0000256" key="3">
    <source>
        <dbReference type="ARBA" id="ARBA00023163"/>
    </source>
</evidence>
<dbReference type="PANTHER" id="PTHR30055:SF151">
    <property type="entry name" value="TRANSCRIPTIONAL REGULATORY PROTEIN"/>
    <property type="match status" value="1"/>
</dbReference>
<proteinExistence type="predicted"/>
<feature type="domain" description="HTH tetR-type" evidence="5">
    <location>
        <begin position="38"/>
        <end position="98"/>
    </location>
</feature>
<dbReference type="Pfam" id="PF00440">
    <property type="entry name" value="TetR_N"/>
    <property type="match status" value="1"/>
</dbReference>
<dbReference type="Gene3D" id="1.10.357.10">
    <property type="entry name" value="Tetracycline Repressor, domain 2"/>
    <property type="match status" value="1"/>
</dbReference>
<dbReference type="PROSITE" id="PS50977">
    <property type="entry name" value="HTH_TETR_2"/>
    <property type="match status" value="1"/>
</dbReference>
<dbReference type="InterPro" id="IPR001647">
    <property type="entry name" value="HTH_TetR"/>
</dbReference>
<keyword evidence="3" id="KW-0804">Transcription</keyword>
<keyword evidence="2 4" id="KW-0238">DNA-binding</keyword>
<keyword evidence="1" id="KW-0805">Transcription regulation</keyword>
<dbReference type="Gene3D" id="1.10.10.60">
    <property type="entry name" value="Homeodomain-like"/>
    <property type="match status" value="1"/>
</dbReference>
<organism evidence="6 7">
    <name type="scientific">Paenibacillus pinisoli</name>
    <dbReference type="NCBI Taxonomy" id="1276110"/>
    <lineage>
        <taxon>Bacteria</taxon>
        <taxon>Bacillati</taxon>
        <taxon>Bacillota</taxon>
        <taxon>Bacilli</taxon>
        <taxon>Bacillales</taxon>
        <taxon>Paenibacillaceae</taxon>
        <taxon>Paenibacillus</taxon>
    </lineage>
</organism>
<dbReference type="Proteomes" id="UP000267798">
    <property type="component" value="Unassembled WGS sequence"/>
</dbReference>
<keyword evidence="7" id="KW-1185">Reference proteome</keyword>
<evidence type="ECO:0000256" key="4">
    <source>
        <dbReference type="PROSITE-ProRule" id="PRU00335"/>
    </source>
</evidence>
<dbReference type="SUPFAM" id="SSF46689">
    <property type="entry name" value="Homeodomain-like"/>
    <property type="match status" value="1"/>
</dbReference>
<dbReference type="InterPro" id="IPR004111">
    <property type="entry name" value="Repressor_TetR_C"/>
</dbReference>
<dbReference type="AlphaFoldDB" id="A0A3A6PZD3"/>
<feature type="DNA-binding region" description="H-T-H motif" evidence="4">
    <location>
        <begin position="61"/>
        <end position="80"/>
    </location>
</feature>
<dbReference type="GO" id="GO:0003700">
    <property type="term" value="F:DNA-binding transcription factor activity"/>
    <property type="evidence" value="ECO:0007669"/>
    <property type="project" value="TreeGrafter"/>
</dbReference>
<dbReference type="GO" id="GO:0045892">
    <property type="term" value="P:negative regulation of DNA-templated transcription"/>
    <property type="evidence" value="ECO:0007669"/>
    <property type="project" value="InterPro"/>
</dbReference>
<reference evidence="6 7" key="1">
    <citation type="submission" date="2018-09" db="EMBL/GenBank/DDBJ databases">
        <title>Paenibacillus aracenensis nov. sp. isolated from a cave in southern Spain.</title>
        <authorList>
            <person name="Jurado V."/>
            <person name="Gutierrez-Patricio S."/>
            <person name="Gonzalez-Pimentel J.L."/>
            <person name="Miller A.Z."/>
            <person name="Laiz L."/>
            <person name="Saiz-Jimenez C."/>
        </authorList>
    </citation>
    <scope>NUCLEOTIDE SEQUENCE [LARGE SCALE GENOMIC DNA]</scope>
    <source>
        <strain evidence="6 7">JCM 19203</strain>
    </source>
</reference>
<dbReference type="SUPFAM" id="SSF48498">
    <property type="entry name" value="Tetracyclin repressor-like, C-terminal domain"/>
    <property type="match status" value="1"/>
</dbReference>
<dbReference type="RefSeq" id="WP_120112191.1">
    <property type="nucleotide sequence ID" value="NZ_QXQB01000003.1"/>
</dbReference>
<dbReference type="InterPro" id="IPR009057">
    <property type="entry name" value="Homeodomain-like_sf"/>
</dbReference>
<sequence length="264" mass="29512">MSDGNSMDPNHEVFKSFPGGVTLSWGLVKKPTRGPKGELSIAQIVQTAIEIADREGLAALSMGKIAKSLGFTTMSLYRYVSSKNDLLLLMQDAACDIPVPEEQAERDWREEMREFVRACVGIFREHPWYSDITIRNVPLTPNTLRLIDWTLRIMRDFPLSDYEKMSFVLLLNSYARACGLIERDKDVIIKEGDDSLEAFSGLAYSAGLKALVKQADYPHLYPVLMGGAYTGEADNPIGDDLAFGLERILDGMEQYMETKKALGE</sequence>
<protein>
    <submittedName>
        <fullName evidence="6">TetR/AcrR family transcriptional regulator</fullName>
    </submittedName>
</protein>
<evidence type="ECO:0000313" key="7">
    <source>
        <dbReference type="Proteomes" id="UP000267798"/>
    </source>
</evidence>
<comment type="caution">
    <text evidence="6">The sequence shown here is derived from an EMBL/GenBank/DDBJ whole genome shotgun (WGS) entry which is preliminary data.</text>
</comment>
<dbReference type="OrthoDB" id="2570341at2"/>
<evidence type="ECO:0000256" key="1">
    <source>
        <dbReference type="ARBA" id="ARBA00023015"/>
    </source>
</evidence>
<dbReference type="InterPro" id="IPR050109">
    <property type="entry name" value="HTH-type_TetR-like_transc_reg"/>
</dbReference>
<accession>A0A3A6PZD3</accession>
<dbReference type="EMBL" id="QXQB01000003">
    <property type="protein sequence ID" value="RJX39104.1"/>
    <property type="molecule type" value="Genomic_DNA"/>
</dbReference>
<dbReference type="GO" id="GO:0000976">
    <property type="term" value="F:transcription cis-regulatory region binding"/>
    <property type="evidence" value="ECO:0007669"/>
    <property type="project" value="TreeGrafter"/>
</dbReference>
<dbReference type="Pfam" id="PF02909">
    <property type="entry name" value="TetR_C_1"/>
    <property type="match status" value="1"/>
</dbReference>
<evidence type="ECO:0000256" key="2">
    <source>
        <dbReference type="ARBA" id="ARBA00023125"/>
    </source>
</evidence>
<evidence type="ECO:0000313" key="6">
    <source>
        <dbReference type="EMBL" id="RJX39104.1"/>
    </source>
</evidence>
<dbReference type="PANTHER" id="PTHR30055">
    <property type="entry name" value="HTH-TYPE TRANSCRIPTIONAL REGULATOR RUTR"/>
    <property type="match status" value="1"/>
</dbReference>
<evidence type="ECO:0000259" key="5">
    <source>
        <dbReference type="PROSITE" id="PS50977"/>
    </source>
</evidence>
<gene>
    <name evidence="6" type="ORF">D3P09_16555</name>
</gene>